<feature type="compositionally biased region" description="Polar residues" evidence="4">
    <location>
        <begin position="595"/>
        <end position="627"/>
    </location>
</feature>
<dbReference type="InterPro" id="IPR033121">
    <property type="entry name" value="PEPTIDASE_A1"/>
</dbReference>
<dbReference type="PANTHER" id="PTHR47966">
    <property type="entry name" value="BETA-SITE APP-CLEAVING ENZYME, ISOFORM A-RELATED"/>
    <property type="match status" value="1"/>
</dbReference>
<protein>
    <submittedName>
        <fullName evidence="6">Vacuolar protease A</fullName>
    </submittedName>
</protein>
<keyword evidence="7" id="KW-1185">Reference proteome</keyword>
<dbReference type="PROSITE" id="PS00141">
    <property type="entry name" value="ASP_PROTEASE"/>
    <property type="match status" value="1"/>
</dbReference>
<dbReference type="InterPro" id="IPR001461">
    <property type="entry name" value="Aspartic_peptidase_A1"/>
</dbReference>
<comment type="caution">
    <text evidence="6">The sequence shown here is derived from an EMBL/GenBank/DDBJ whole genome shotgun (WGS) entry which is preliminary data.</text>
</comment>
<evidence type="ECO:0000256" key="2">
    <source>
        <dbReference type="ARBA" id="ARBA00022750"/>
    </source>
</evidence>
<dbReference type="Gene3D" id="2.40.70.10">
    <property type="entry name" value="Acid Proteases"/>
    <property type="match status" value="2"/>
</dbReference>
<feature type="region of interest" description="Disordered" evidence="4">
    <location>
        <begin position="592"/>
        <end position="630"/>
    </location>
</feature>
<dbReference type="InterPro" id="IPR001969">
    <property type="entry name" value="Aspartic_peptidase_AS"/>
</dbReference>
<evidence type="ECO:0000259" key="5">
    <source>
        <dbReference type="PROSITE" id="PS51767"/>
    </source>
</evidence>
<dbReference type="GO" id="GO:0004190">
    <property type="term" value="F:aspartic-type endopeptidase activity"/>
    <property type="evidence" value="ECO:0007669"/>
    <property type="project" value="UniProtKB-KW"/>
</dbReference>
<accession>A0AAD5U8U2</accession>
<dbReference type="SUPFAM" id="SSF50630">
    <property type="entry name" value="Acid proteases"/>
    <property type="match status" value="1"/>
</dbReference>
<dbReference type="PRINTS" id="PR00792">
    <property type="entry name" value="PEPSIN"/>
</dbReference>
<feature type="region of interest" description="Disordered" evidence="4">
    <location>
        <begin position="664"/>
        <end position="719"/>
    </location>
</feature>
<sequence>MSLAAKTTLPIERRERVKPETAGFRSEQLLVHMNKVIHGVDLSTADLTNIENSFYSCPVTVGNGQKFNLDLDTGSSDTWFKGSHCVDVNNDGSCKGPVIDLSDPTVKKANVRAVENHYGSGNATLEVYYADVKIGDSVARSLPIGVASKVQHIPMEGLVGLAFDGVSTLEGAVGSNALIFDQFGFRGNANKFGFYLSNADDKDSGEVTFGGVDEDKFTGVPNYYDILSFIGANNQEITAWWAFDISRWSVSVPGTAVQRQRLQASVNEVAIADTGSTLVSLGMDVAQKLNNALPGSTDIGGGYWSLDCDITGMPDITLNDGLGHDYVIPPSIYVWKYDPANNKCLSGFKGQRFNPQYIGTMIFGDIFLRNYYSIYDKSTNPPRVGFAKAVHPSAPVATTTTEVPVQTTTTEAPRKTTTVPPVVQTTTTVPPVIPTTTTIAPVVQTTTIEAPRQTTTLPPVVQTTTTVPPVVQTTTTVAPVVITTTKAPVVQTTTTTVAPVVITTTKAPVVQTTTTVPPVVQTTTTVAPVVITTTTKAPAVQTTTTVAPVVITTTTKAPVVQTTTTAPAVQTTTTTVAPVVITTTKAPVVQTTTTDAARTQPATTPCASSVTTTDAARTQPNTTPCASTTVPPVVQTTTDVARTQPATTPCASGVATTDTPVVQSGYPQPVPQVTTSAVYGNSPVPSGSTDSPKGSTGYGNGNGNTPVQHTDIPVAQGTP</sequence>
<gene>
    <name evidence="6" type="primary">PEP2_3</name>
    <name evidence="6" type="ORF">HK103_003200</name>
</gene>
<dbReference type="PROSITE" id="PS51767">
    <property type="entry name" value="PEPTIDASE_A1"/>
    <property type="match status" value="1"/>
</dbReference>
<feature type="domain" description="Peptidase A1" evidence="5">
    <location>
        <begin position="55"/>
        <end position="387"/>
    </location>
</feature>
<name>A0AAD5U8U2_9FUNG</name>
<dbReference type="PANTHER" id="PTHR47966:SF51">
    <property type="entry name" value="BETA-SITE APP-CLEAVING ENZYME, ISOFORM A-RELATED"/>
    <property type="match status" value="1"/>
</dbReference>
<dbReference type="Pfam" id="PF00026">
    <property type="entry name" value="Asp"/>
    <property type="match status" value="1"/>
</dbReference>
<feature type="non-terminal residue" evidence="6">
    <location>
        <position position="719"/>
    </location>
</feature>
<organism evidence="6 7">
    <name type="scientific">Boothiomyces macroporosus</name>
    <dbReference type="NCBI Taxonomy" id="261099"/>
    <lineage>
        <taxon>Eukaryota</taxon>
        <taxon>Fungi</taxon>
        <taxon>Fungi incertae sedis</taxon>
        <taxon>Chytridiomycota</taxon>
        <taxon>Chytridiomycota incertae sedis</taxon>
        <taxon>Chytridiomycetes</taxon>
        <taxon>Rhizophydiales</taxon>
        <taxon>Terramycetaceae</taxon>
        <taxon>Boothiomyces</taxon>
    </lineage>
</organism>
<keyword evidence="3 6" id="KW-0645">Protease</keyword>
<evidence type="ECO:0000313" key="6">
    <source>
        <dbReference type="EMBL" id="KAJ3250718.1"/>
    </source>
</evidence>
<evidence type="ECO:0000256" key="3">
    <source>
        <dbReference type="RuleBase" id="RU000454"/>
    </source>
</evidence>
<dbReference type="InterPro" id="IPR021109">
    <property type="entry name" value="Peptidase_aspartic_dom_sf"/>
</dbReference>
<proteinExistence type="inferred from homology"/>
<dbReference type="CDD" id="cd05471">
    <property type="entry name" value="pepsin_like"/>
    <property type="match status" value="1"/>
</dbReference>
<dbReference type="InterPro" id="IPR034164">
    <property type="entry name" value="Pepsin-like_dom"/>
</dbReference>
<dbReference type="AlphaFoldDB" id="A0AAD5U8U2"/>
<dbReference type="GO" id="GO:0006508">
    <property type="term" value="P:proteolysis"/>
    <property type="evidence" value="ECO:0007669"/>
    <property type="project" value="UniProtKB-KW"/>
</dbReference>
<reference evidence="6" key="1">
    <citation type="submission" date="2020-05" db="EMBL/GenBank/DDBJ databases">
        <title>Phylogenomic resolution of chytrid fungi.</title>
        <authorList>
            <person name="Stajich J.E."/>
            <person name="Amses K."/>
            <person name="Simmons R."/>
            <person name="Seto K."/>
            <person name="Myers J."/>
            <person name="Bonds A."/>
            <person name="Quandt C.A."/>
            <person name="Barry K."/>
            <person name="Liu P."/>
            <person name="Grigoriev I."/>
            <person name="Longcore J.E."/>
            <person name="James T.Y."/>
        </authorList>
    </citation>
    <scope>NUCLEOTIDE SEQUENCE</scope>
    <source>
        <strain evidence="6">PLAUS21</strain>
    </source>
</reference>
<keyword evidence="3" id="KW-0378">Hydrolase</keyword>
<dbReference type="EMBL" id="JADGKB010000229">
    <property type="protein sequence ID" value="KAJ3250718.1"/>
    <property type="molecule type" value="Genomic_DNA"/>
</dbReference>
<evidence type="ECO:0000256" key="1">
    <source>
        <dbReference type="ARBA" id="ARBA00007447"/>
    </source>
</evidence>
<comment type="similarity">
    <text evidence="1 3">Belongs to the peptidase A1 family.</text>
</comment>
<dbReference type="Proteomes" id="UP001210925">
    <property type="component" value="Unassembled WGS sequence"/>
</dbReference>
<feature type="region of interest" description="Disordered" evidence="4">
    <location>
        <begin position="398"/>
        <end position="418"/>
    </location>
</feature>
<feature type="compositionally biased region" description="Polar residues" evidence="4">
    <location>
        <begin position="664"/>
        <end position="694"/>
    </location>
</feature>
<keyword evidence="2 3" id="KW-0064">Aspartyl protease</keyword>
<evidence type="ECO:0000256" key="4">
    <source>
        <dbReference type="SAM" id="MobiDB-lite"/>
    </source>
</evidence>
<evidence type="ECO:0000313" key="7">
    <source>
        <dbReference type="Proteomes" id="UP001210925"/>
    </source>
</evidence>